<dbReference type="InterPro" id="IPR010795">
    <property type="entry name" value="Prenylcys_lyase"/>
</dbReference>
<comment type="similarity">
    <text evidence="2">Belongs to the prenylcysteine oxidase family.</text>
</comment>
<dbReference type="PANTHER" id="PTHR15944">
    <property type="entry name" value="FARNESYLCYSTEINE LYASE"/>
    <property type="match status" value="1"/>
</dbReference>
<organism evidence="10 11">
    <name type="scientific">Arthroderma otae (strain ATCC MYA-4605 / CBS 113480)</name>
    <name type="common">Microsporum canis</name>
    <dbReference type="NCBI Taxonomy" id="554155"/>
    <lineage>
        <taxon>Eukaryota</taxon>
        <taxon>Fungi</taxon>
        <taxon>Dikarya</taxon>
        <taxon>Ascomycota</taxon>
        <taxon>Pezizomycotina</taxon>
        <taxon>Eurotiomycetes</taxon>
        <taxon>Eurotiomycetidae</taxon>
        <taxon>Onygenales</taxon>
        <taxon>Arthrodermataceae</taxon>
        <taxon>Microsporum</taxon>
    </lineage>
</organism>
<keyword evidence="5" id="KW-0274">FAD</keyword>
<accession>C5FLJ6</accession>
<dbReference type="HOGENOM" id="CLU_021176_0_0_1"/>
<keyword evidence="11" id="KW-1185">Reference proteome</keyword>
<dbReference type="AlphaFoldDB" id="C5FLJ6"/>
<dbReference type="InterPro" id="IPR036188">
    <property type="entry name" value="FAD/NAD-bd_sf"/>
</dbReference>
<keyword evidence="7" id="KW-0325">Glycoprotein</keyword>
<dbReference type="RefSeq" id="XP_002847881.1">
    <property type="nucleotide sequence ID" value="XM_002847835.1"/>
</dbReference>
<dbReference type="OrthoDB" id="437369at2759"/>
<keyword evidence="4 8" id="KW-0732">Signal</keyword>
<evidence type="ECO:0000256" key="1">
    <source>
        <dbReference type="ARBA" id="ARBA00001974"/>
    </source>
</evidence>
<evidence type="ECO:0000256" key="4">
    <source>
        <dbReference type="ARBA" id="ARBA00022729"/>
    </source>
</evidence>
<feature type="signal peptide" evidence="8">
    <location>
        <begin position="1"/>
        <end position="21"/>
    </location>
</feature>
<dbReference type="GeneID" id="9222599"/>
<evidence type="ECO:0000313" key="11">
    <source>
        <dbReference type="Proteomes" id="UP000002035"/>
    </source>
</evidence>
<dbReference type="STRING" id="554155.C5FLJ6"/>
<dbReference type="eggNOG" id="ENOG502QSHJ">
    <property type="taxonomic scope" value="Eukaryota"/>
</dbReference>
<evidence type="ECO:0000313" key="10">
    <source>
        <dbReference type="EMBL" id="EEQ30568.1"/>
    </source>
</evidence>
<evidence type="ECO:0000256" key="5">
    <source>
        <dbReference type="ARBA" id="ARBA00022827"/>
    </source>
</evidence>
<evidence type="ECO:0000256" key="6">
    <source>
        <dbReference type="ARBA" id="ARBA00023002"/>
    </source>
</evidence>
<feature type="domain" description="Prenylcysteine lyase" evidence="9">
    <location>
        <begin position="151"/>
        <end position="522"/>
    </location>
</feature>
<evidence type="ECO:0000259" key="9">
    <source>
        <dbReference type="Pfam" id="PF07156"/>
    </source>
</evidence>
<gene>
    <name evidence="10" type="ORF">MCYG_03387</name>
</gene>
<name>C5FLJ6_ARTOC</name>
<dbReference type="Gene3D" id="3.50.50.60">
    <property type="entry name" value="FAD/NAD(P)-binding domain"/>
    <property type="match status" value="2"/>
</dbReference>
<comment type="cofactor">
    <cofactor evidence="1">
        <name>FAD</name>
        <dbReference type="ChEBI" id="CHEBI:57692"/>
    </cofactor>
</comment>
<dbReference type="PANTHER" id="PTHR15944:SF0">
    <property type="entry name" value="PRENYLCYSTEINE LYASE DOMAIN-CONTAINING PROTEIN"/>
    <property type="match status" value="1"/>
</dbReference>
<keyword evidence="3" id="KW-0285">Flavoprotein</keyword>
<dbReference type="EMBL" id="DS995703">
    <property type="protein sequence ID" value="EEQ30568.1"/>
    <property type="molecule type" value="Genomic_DNA"/>
</dbReference>
<proteinExistence type="inferred from homology"/>
<protein>
    <submittedName>
        <fullName evidence="10">Prenylcysteine oxidase</fullName>
    </submittedName>
</protein>
<sequence length="534" mass="59438">MHTIRFTVVFYLLLLSNFVLSQEVQQPLGAETPVASKKPKMVAVIGAGSGGTSAAYYLRTYADYFSVPINITIFEQSSYVGGRSTTVDVFDDPSLPIELGASIFVEVNRNLMKAAKNFGLTIQGAGDTRPKEATDSLGVWDGSKFVFQQREGNYRWWNIVQLLWKYGWAPMRTQDLMKSTIGKFLKLYRYPLFPWKNLSEAARSSGLIESTWATGAEFLKDNHISETFSREVIQASTRVNYGQNLPLIHGLETMVCMAAQGAVSVRGGNWQIFRGMAEASKAVLKLGSKVTSLKNRDNSAYTISYNTKTNTTEEEVFDNVVIAAPLQFSNIELEPTLNKPDEIPYVKLHVTLFSSPHRLSPKYFNLPLSATVPETVLTTLPKGLNLGSRRDGVGPTGFWSISTLRKVQPPAKQKADVPDHYVYKIFSPEPLNAMFLSGILGLEGPTNGSITDFSKSDISWSHEKVWHSYPVLYPRVTFEDIQLAPNLWYTSGIESLISTMETSSLSGMNVAALMVSQWTEDFDPKMNILEGDPH</sequence>
<evidence type="ECO:0000256" key="2">
    <source>
        <dbReference type="ARBA" id="ARBA00009967"/>
    </source>
</evidence>
<dbReference type="Pfam" id="PF13450">
    <property type="entry name" value="NAD_binding_8"/>
    <property type="match status" value="1"/>
</dbReference>
<dbReference type="OMA" id="SIGIWDG"/>
<dbReference type="InterPro" id="IPR017046">
    <property type="entry name" value="Prenylcysteine_Oxase1"/>
</dbReference>
<dbReference type="Proteomes" id="UP000002035">
    <property type="component" value="Unassembled WGS sequence"/>
</dbReference>
<dbReference type="GO" id="GO:0030327">
    <property type="term" value="P:prenylated protein catabolic process"/>
    <property type="evidence" value="ECO:0007669"/>
    <property type="project" value="TreeGrafter"/>
</dbReference>
<reference evidence="11" key="1">
    <citation type="journal article" date="2012" name="MBio">
        <title>Comparative genome analysis of Trichophyton rubrum and related dermatophytes reveals candidate genes involved in infection.</title>
        <authorList>
            <person name="Martinez D.A."/>
            <person name="Oliver B.G."/>
            <person name="Graeser Y."/>
            <person name="Goldberg J.M."/>
            <person name="Li W."/>
            <person name="Martinez-Rossi N.M."/>
            <person name="Monod M."/>
            <person name="Shelest E."/>
            <person name="Barton R.C."/>
            <person name="Birch E."/>
            <person name="Brakhage A.A."/>
            <person name="Chen Z."/>
            <person name="Gurr S.J."/>
            <person name="Heiman D."/>
            <person name="Heitman J."/>
            <person name="Kosti I."/>
            <person name="Rossi A."/>
            <person name="Saif S."/>
            <person name="Samalova M."/>
            <person name="Saunders C.W."/>
            <person name="Shea T."/>
            <person name="Summerbell R.C."/>
            <person name="Xu J."/>
            <person name="Young S."/>
            <person name="Zeng Q."/>
            <person name="Birren B.W."/>
            <person name="Cuomo C.A."/>
            <person name="White T.C."/>
        </authorList>
    </citation>
    <scope>NUCLEOTIDE SEQUENCE [LARGE SCALE GENOMIC DNA]</scope>
    <source>
        <strain evidence="11">ATCC MYA-4605 / CBS 113480</strain>
    </source>
</reference>
<dbReference type="VEuPathDB" id="FungiDB:MCYG_03387"/>
<dbReference type="SUPFAM" id="SSF51905">
    <property type="entry name" value="FAD/NAD(P)-binding domain"/>
    <property type="match status" value="1"/>
</dbReference>
<dbReference type="GO" id="GO:0001735">
    <property type="term" value="F:prenylcysteine oxidase activity"/>
    <property type="evidence" value="ECO:0007669"/>
    <property type="project" value="InterPro"/>
</dbReference>
<evidence type="ECO:0000256" key="8">
    <source>
        <dbReference type="SAM" id="SignalP"/>
    </source>
</evidence>
<evidence type="ECO:0000256" key="7">
    <source>
        <dbReference type="ARBA" id="ARBA00023180"/>
    </source>
</evidence>
<dbReference type="Pfam" id="PF07156">
    <property type="entry name" value="Prenylcys_lyase"/>
    <property type="match status" value="1"/>
</dbReference>
<dbReference type="PIRSF" id="PIRSF036292">
    <property type="entry name" value="Prenylcysteine_oxidase"/>
    <property type="match status" value="1"/>
</dbReference>
<feature type="chain" id="PRO_5002951467" evidence="8">
    <location>
        <begin position="22"/>
        <end position="534"/>
    </location>
</feature>
<evidence type="ECO:0000256" key="3">
    <source>
        <dbReference type="ARBA" id="ARBA00022630"/>
    </source>
</evidence>
<dbReference type="GO" id="GO:0030328">
    <property type="term" value="P:prenylcysteine catabolic process"/>
    <property type="evidence" value="ECO:0007669"/>
    <property type="project" value="InterPro"/>
</dbReference>
<keyword evidence="6" id="KW-0560">Oxidoreductase</keyword>